<feature type="transmembrane region" description="Helical" evidence="7">
    <location>
        <begin position="12"/>
        <end position="30"/>
    </location>
</feature>
<dbReference type="Pfam" id="PF19300">
    <property type="entry name" value="BPD_transp_1_N"/>
    <property type="match status" value="1"/>
</dbReference>
<evidence type="ECO:0000256" key="2">
    <source>
        <dbReference type="ARBA" id="ARBA00022448"/>
    </source>
</evidence>
<name>A0A6J6D7B2_9ZZZZ</name>
<feature type="transmembrane region" description="Helical" evidence="7">
    <location>
        <begin position="104"/>
        <end position="125"/>
    </location>
</feature>
<comment type="subcellular location">
    <subcellularLocation>
        <location evidence="1">Cell membrane</location>
        <topology evidence="1">Multi-pass membrane protein</topology>
    </subcellularLocation>
</comment>
<evidence type="ECO:0000256" key="7">
    <source>
        <dbReference type="SAM" id="Phobius"/>
    </source>
</evidence>
<feature type="transmembrane region" description="Helical" evidence="7">
    <location>
        <begin position="240"/>
        <end position="264"/>
    </location>
</feature>
<keyword evidence="3" id="KW-1003">Cell membrane</keyword>
<dbReference type="Gene3D" id="1.10.3720.10">
    <property type="entry name" value="MetI-like"/>
    <property type="match status" value="1"/>
</dbReference>
<dbReference type="PANTHER" id="PTHR43163">
    <property type="entry name" value="DIPEPTIDE TRANSPORT SYSTEM PERMEASE PROTEIN DPPB-RELATED"/>
    <property type="match status" value="1"/>
</dbReference>
<feature type="transmembrane region" description="Helical" evidence="7">
    <location>
        <begin position="284"/>
        <end position="310"/>
    </location>
</feature>
<keyword evidence="6 7" id="KW-0472">Membrane</keyword>
<evidence type="ECO:0000256" key="6">
    <source>
        <dbReference type="ARBA" id="ARBA00023136"/>
    </source>
</evidence>
<dbReference type="EMBL" id="CAEZTC010000081">
    <property type="protein sequence ID" value="CAB4559850.1"/>
    <property type="molecule type" value="Genomic_DNA"/>
</dbReference>
<dbReference type="InterPro" id="IPR000515">
    <property type="entry name" value="MetI-like"/>
</dbReference>
<dbReference type="Pfam" id="PF00528">
    <property type="entry name" value="BPD_transp_1"/>
    <property type="match status" value="1"/>
</dbReference>
<reference evidence="9" key="1">
    <citation type="submission" date="2020-05" db="EMBL/GenBank/DDBJ databases">
        <authorList>
            <person name="Chiriac C."/>
            <person name="Salcher M."/>
            <person name="Ghai R."/>
            <person name="Kavagutti S V."/>
        </authorList>
    </citation>
    <scope>NUCLEOTIDE SEQUENCE</scope>
</reference>
<sequence length="319" mass="34284">MVKTLGLRLVRLLATVFAVSFLTFFMTSLLPGDPVDTIIPPGIGERDEVLVAQIREELGLNDPFLVRYGNWIGDVVQGDFGKSYVTDQPVLSEITARLPVTAELAIVAVLMSVFLAIPLGIASAYKQGKALDNSISAVVQFLLSVPPFVVGIFLIWGLALQAGVLPATGWVRLTESLTGNIESVILPASALALSQLAVFTRLVRADMISTLQENYVLSARAKGLTDGYVLFRHAFRPSSLSLITVVGLNIGALLGGTVVIEQLFAVPGLGRKLLEAINTRDIIVVQGIVLFISAIYVIINTAVDLIYMVVDPRIRVKSA</sequence>
<dbReference type="SUPFAM" id="SSF161098">
    <property type="entry name" value="MetI-like"/>
    <property type="match status" value="1"/>
</dbReference>
<dbReference type="GO" id="GO:0071916">
    <property type="term" value="F:dipeptide transmembrane transporter activity"/>
    <property type="evidence" value="ECO:0007669"/>
    <property type="project" value="TreeGrafter"/>
</dbReference>
<evidence type="ECO:0000259" key="8">
    <source>
        <dbReference type="PROSITE" id="PS50928"/>
    </source>
</evidence>
<protein>
    <submittedName>
        <fullName evidence="9">Unannotated protein</fullName>
    </submittedName>
</protein>
<proteinExistence type="predicted"/>
<dbReference type="PROSITE" id="PS50928">
    <property type="entry name" value="ABC_TM1"/>
    <property type="match status" value="1"/>
</dbReference>
<organism evidence="9">
    <name type="scientific">freshwater metagenome</name>
    <dbReference type="NCBI Taxonomy" id="449393"/>
    <lineage>
        <taxon>unclassified sequences</taxon>
        <taxon>metagenomes</taxon>
        <taxon>ecological metagenomes</taxon>
    </lineage>
</organism>
<accession>A0A6J6D7B2</accession>
<feature type="transmembrane region" description="Helical" evidence="7">
    <location>
        <begin position="137"/>
        <end position="164"/>
    </location>
</feature>
<dbReference type="InterPro" id="IPR045621">
    <property type="entry name" value="BPD_transp_1_N"/>
</dbReference>
<evidence type="ECO:0000256" key="3">
    <source>
        <dbReference type="ARBA" id="ARBA00022475"/>
    </source>
</evidence>
<gene>
    <name evidence="9" type="ORF">UFOPK1572_00752</name>
</gene>
<dbReference type="InterPro" id="IPR035906">
    <property type="entry name" value="MetI-like_sf"/>
</dbReference>
<feature type="domain" description="ABC transmembrane type-1" evidence="8">
    <location>
        <begin position="98"/>
        <end position="307"/>
    </location>
</feature>
<dbReference type="PANTHER" id="PTHR43163:SF6">
    <property type="entry name" value="DIPEPTIDE TRANSPORT SYSTEM PERMEASE PROTEIN DPPB-RELATED"/>
    <property type="match status" value="1"/>
</dbReference>
<keyword evidence="5 7" id="KW-1133">Transmembrane helix</keyword>
<feature type="transmembrane region" description="Helical" evidence="7">
    <location>
        <begin position="184"/>
        <end position="203"/>
    </location>
</feature>
<dbReference type="AlphaFoldDB" id="A0A6J6D7B2"/>
<evidence type="ECO:0000256" key="5">
    <source>
        <dbReference type="ARBA" id="ARBA00022989"/>
    </source>
</evidence>
<evidence type="ECO:0000256" key="4">
    <source>
        <dbReference type="ARBA" id="ARBA00022692"/>
    </source>
</evidence>
<keyword evidence="4 7" id="KW-0812">Transmembrane</keyword>
<keyword evidence="2" id="KW-0813">Transport</keyword>
<evidence type="ECO:0000313" key="9">
    <source>
        <dbReference type="EMBL" id="CAB4559850.1"/>
    </source>
</evidence>
<evidence type="ECO:0000256" key="1">
    <source>
        <dbReference type="ARBA" id="ARBA00004651"/>
    </source>
</evidence>
<dbReference type="CDD" id="cd06261">
    <property type="entry name" value="TM_PBP2"/>
    <property type="match status" value="1"/>
</dbReference>
<dbReference type="GO" id="GO:0005886">
    <property type="term" value="C:plasma membrane"/>
    <property type="evidence" value="ECO:0007669"/>
    <property type="project" value="UniProtKB-SubCell"/>
</dbReference>